<comment type="pathway">
    <text evidence="2 6">Carbohydrate degradation; pentose phosphate pathway; D-ribulose 5-phosphate from D-glucose 6-phosphate (oxidative stage): step 2/3.</text>
</comment>
<keyword evidence="9" id="KW-1185">Reference proteome</keyword>
<dbReference type="GO" id="GO:0005975">
    <property type="term" value="P:carbohydrate metabolic process"/>
    <property type="evidence" value="ECO:0007669"/>
    <property type="project" value="UniProtKB-UniRule"/>
</dbReference>
<comment type="function">
    <text evidence="6">Hydrolysis of 6-phosphogluconolactone to 6-phosphogluconate.</text>
</comment>
<dbReference type="InterPro" id="IPR039104">
    <property type="entry name" value="6PGL"/>
</dbReference>
<dbReference type="CDD" id="cd01400">
    <property type="entry name" value="6PGL"/>
    <property type="match status" value="1"/>
</dbReference>
<dbReference type="Gene3D" id="3.40.50.1360">
    <property type="match status" value="1"/>
</dbReference>
<feature type="domain" description="Glucosamine/galactosamine-6-phosphate isomerase" evidence="7">
    <location>
        <begin position="11"/>
        <end position="237"/>
    </location>
</feature>
<evidence type="ECO:0000256" key="5">
    <source>
        <dbReference type="ARBA" id="ARBA00022801"/>
    </source>
</evidence>
<dbReference type="PANTHER" id="PTHR11054:SF0">
    <property type="entry name" value="6-PHOSPHOGLUCONOLACTONASE"/>
    <property type="match status" value="1"/>
</dbReference>
<keyword evidence="5 6" id="KW-0378">Hydrolase</keyword>
<proteinExistence type="inferred from homology"/>
<dbReference type="SUPFAM" id="SSF100950">
    <property type="entry name" value="NagB/RpiA/CoA transferase-like"/>
    <property type="match status" value="1"/>
</dbReference>
<dbReference type="FunFam" id="3.40.50.1360:FF:000005">
    <property type="entry name" value="6-phosphogluconolactonase"/>
    <property type="match status" value="1"/>
</dbReference>
<comment type="catalytic activity">
    <reaction evidence="1 6">
        <text>6-phospho-D-glucono-1,5-lactone + H2O = 6-phospho-D-gluconate + H(+)</text>
        <dbReference type="Rhea" id="RHEA:12556"/>
        <dbReference type="ChEBI" id="CHEBI:15377"/>
        <dbReference type="ChEBI" id="CHEBI:15378"/>
        <dbReference type="ChEBI" id="CHEBI:57955"/>
        <dbReference type="ChEBI" id="CHEBI:58759"/>
        <dbReference type="EC" id="3.1.1.31"/>
    </reaction>
</comment>
<evidence type="ECO:0000256" key="3">
    <source>
        <dbReference type="ARBA" id="ARBA00010662"/>
    </source>
</evidence>
<evidence type="ECO:0000259" key="7">
    <source>
        <dbReference type="Pfam" id="PF01182"/>
    </source>
</evidence>
<comment type="caution">
    <text evidence="8">The sequence shown here is derived from an EMBL/GenBank/DDBJ whole genome shotgun (WGS) entry which is preliminary data.</text>
</comment>
<gene>
    <name evidence="8" type="ORF">PBRASI_LOCUS5328</name>
</gene>
<dbReference type="EC" id="3.1.1.31" evidence="4 6"/>
<dbReference type="EMBL" id="CAJVPI010000612">
    <property type="protein sequence ID" value="CAG8555771.1"/>
    <property type="molecule type" value="Genomic_DNA"/>
</dbReference>
<name>A0A9N9B963_9GLOM</name>
<dbReference type="NCBIfam" id="TIGR01198">
    <property type="entry name" value="pgl"/>
    <property type="match status" value="1"/>
</dbReference>
<evidence type="ECO:0000256" key="1">
    <source>
        <dbReference type="ARBA" id="ARBA00000832"/>
    </source>
</evidence>
<dbReference type="InterPro" id="IPR037171">
    <property type="entry name" value="NagB/RpiA_transferase-like"/>
</dbReference>
<evidence type="ECO:0000313" key="9">
    <source>
        <dbReference type="Proteomes" id="UP000789739"/>
    </source>
</evidence>
<accession>A0A9N9B963</accession>
<reference evidence="8" key="1">
    <citation type="submission" date="2021-06" db="EMBL/GenBank/DDBJ databases">
        <authorList>
            <person name="Kallberg Y."/>
            <person name="Tangrot J."/>
            <person name="Rosling A."/>
        </authorList>
    </citation>
    <scope>NUCLEOTIDE SEQUENCE</scope>
    <source>
        <strain evidence="8">BR232B</strain>
    </source>
</reference>
<dbReference type="OrthoDB" id="432544at2759"/>
<dbReference type="InterPro" id="IPR006148">
    <property type="entry name" value="Glc/Gal-6P_isomerase"/>
</dbReference>
<dbReference type="PANTHER" id="PTHR11054">
    <property type="entry name" value="6-PHOSPHOGLUCONOLACTONASE"/>
    <property type="match status" value="1"/>
</dbReference>
<organism evidence="8 9">
    <name type="scientific">Paraglomus brasilianum</name>
    <dbReference type="NCBI Taxonomy" id="144538"/>
    <lineage>
        <taxon>Eukaryota</taxon>
        <taxon>Fungi</taxon>
        <taxon>Fungi incertae sedis</taxon>
        <taxon>Mucoromycota</taxon>
        <taxon>Glomeromycotina</taxon>
        <taxon>Glomeromycetes</taxon>
        <taxon>Paraglomerales</taxon>
        <taxon>Paraglomeraceae</taxon>
        <taxon>Paraglomus</taxon>
    </lineage>
</organism>
<dbReference type="AlphaFoldDB" id="A0A9N9B963"/>
<evidence type="ECO:0000256" key="6">
    <source>
        <dbReference type="RuleBase" id="RU365095"/>
    </source>
</evidence>
<dbReference type="GO" id="GO:0017057">
    <property type="term" value="F:6-phosphogluconolactonase activity"/>
    <property type="evidence" value="ECO:0007669"/>
    <property type="project" value="UniProtKB-UniRule"/>
</dbReference>
<dbReference type="GO" id="GO:0006098">
    <property type="term" value="P:pentose-phosphate shunt"/>
    <property type="evidence" value="ECO:0007669"/>
    <property type="project" value="InterPro"/>
</dbReference>
<evidence type="ECO:0000313" key="8">
    <source>
        <dbReference type="EMBL" id="CAG8555771.1"/>
    </source>
</evidence>
<dbReference type="Pfam" id="PF01182">
    <property type="entry name" value="Glucosamine_iso"/>
    <property type="match status" value="1"/>
</dbReference>
<sequence>MSTTEICSYPTVQELSKALADYVANLSRETVSARNRFTVGLSGGSLPRILAAELKHRTDIDWDKWIVFFCDERLTPLDSEDSNYKLAKEELFDHVSIPESNIYTIDESLIADAEEAANDYQDKLISVFAAMNTAKFPVFDLLLLGMGPDGHTCSLFPGDAYAEVLNESLAWVTFVENSPKPPPRRITFPPTVLNHAHNVAFVVTGEGKKVVLNKVIDLHDTTYPAAMVKPINGKLVWFLDDAASANLVALKK</sequence>
<dbReference type="Proteomes" id="UP000789739">
    <property type="component" value="Unassembled WGS sequence"/>
</dbReference>
<evidence type="ECO:0000256" key="4">
    <source>
        <dbReference type="ARBA" id="ARBA00013198"/>
    </source>
</evidence>
<protein>
    <recommendedName>
        <fullName evidence="4 6">6-phosphogluconolactonase</fullName>
        <shortName evidence="6">6PGL</shortName>
        <ecNumber evidence="4 6">3.1.1.31</ecNumber>
    </recommendedName>
</protein>
<comment type="similarity">
    <text evidence="3 6">Belongs to the glucosamine/galactosamine-6-phosphate isomerase family. 6-phosphogluconolactonase subfamily.</text>
</comment>
<evidence type="ECO:0000256" key="2">
    <source>
        <dbReference type="ARBA" id="ARBA00004961"/>
    </source>
</evidence>
<dbReference type="InterPro" id="IPR005900">
    <property type="entry name" value="6-phosphogluconolactonase_DevB"/>
</dbReference>